<gene>
    <name evidence="1" type="ORF">MASS_1p0015</name>
</gene>
<proteinExistence type="predicted"/>
<accession>A0AB33AI96</accession>
<dbReference type="KEGG" id="mabb:MASS_1p0015"/>
<dbReference type="EMBL" id="CP004375">
    <property type="protein sequence ID" value="AGM31575.1"/>
    <property type="molecule type" value="Genomic_DNA"/>
</dbReference>
<sequence length="159" mass="17515">MPWDAPDRCWRFAVGEDPPADLPAAWATAARAVTHDLDCRQHGRLVSSTKVGWCFLVSDGEWIAVGFEANDDADVGGYQRCQSYRLETSAAQALVWLADDVQEQLNGQEFVQWPIAGQHVLAPRIIDGQAVWVEPSTNAVTAPIGELFAAPITPDREWI</sequence>
<evidence type="ECO:0000313" key="1">
    <source>
        <dbReference type="EMBL" id="AGM31575.1"/>
    </source>
</evidence>
<organism evidence="1 2">
    <name type="scientific">Mycobacteroides abscessus subsp. bolletii 50594</name>
    <dbReference type="NCBI Taxonomy" id="1303024"/>
    <lineage>
        <taxon>Bacteria</taxon>
        <taxon>Bacillati</taxon>
        <taxon>Actinomycetota</taxon>
        <taxon>Actinomycetes</taxon>
        <taxon>Mycobacteriales</taxon>
        <taxon>Mycobacteriaceae</taxon>
        <taxon>Mycobacteroides</taxon>
        <taxon>Mycobacteroides abscessus</taxon>
    </lineage>
</organism>
<dbReference type="Proteomes" id="UP000013961">
    <property type="component" value="Plasmid 1"/>
</dbReference>
<dbReference type="RefSeq" id="WP_016343794.1">
    <property type="nucleotide sequence ID" value="NC_021278.1"/>
</dbReference>
<evidence type="ECO:0000313" key="2">
    <source>
        <dbReference type="Proteomes" id="UP000013961"/>
    </source>
</evidence>
<protein>
    <submittedName>
        <fullName evidence="1">Uncharacterized protein</fullName>
    </submittedName>
</protein>
<reference evidence="1 2" key="1">
    <citation type="journal article" date="2013" name="Genome Announc.">
        <title>Complete Genome Sequence of Mycobacterium massiliense Clinical Strain Asan 50594, Belonging to the Type II Genotype.</title>
        <authorList>
            <person name="Kim B.J."/>
            <person name="Kim B.R."/>
            <person name="Hong S.H."/>
            <person name="Seok S.H."/>
            <person name="Kook Y.H."/>
            <person name="Kim B.J."/>
        </authorList>
    </citation>
    <scope>NUCLEOTIDE SEQUENCE [LARGE SCALE GENOMIC DNA]</scope>
    <source>
        <strain evidence="1 2">50594</strain>
    </source>
</reference>
<geneLocation type="plasmid" evidence="1 2">
    <name>1</name>
</geneLocation>
<keyword evidence="1" id="KW-0614">Plasmid</keyword>
<dbReference type="AlphaFoldDB" id="A0AB33AI96"/>
<name>A0AB33AI96_9MYCO</name>